<keyword evidence="2" id="KW-1185">Reference proteome</keyword>
<dbReference type="Proteomes" id="UP001281614">
    <property type="component" value="Unassembled WGS sequence"/>
</dbReference>
<protein>
    <submittedName>
        <fullName evidence="1">Pol-like protein</fullName>
    </submittedName>
</protein>
<evidence type="ECO:0000313" key="1">
    <source>
        <dbReference type="EMBL" id="KAK2733037.1"/>
    </source>
</evidence>
<reference evidence="1" key="1">
    <citation type="submission" date="2023-02" db="EMBL/GenBank/DDBJ databases">
        <title>Colletotrichum kahawae CIFC_Que2 genome sequencing and assembly.</title>
        <authorList>
            <person name="Baroncelli R."/>
        </authorList>
    </citation>
    <scope>NUCLEOTIDE SEQUENCE</scope>
    <source>
        <strain evidence="1">CIFC_Que2</strain>
    </source>
</reference>
<dbReference type="AlphaFoldDB" id="A0AAE0D1N5"/>
<organism evidence="1 2">
    <name type="scientific">Colletotrichum kahawae</name>
    <name type="common">Coffee berry disease fungus</name>
    <dbReference type="NCBI Taxonomy" id="34407"/>
    <lineage>
        <taxon>Eukaryota</taxon>
        <taxon>Fungi</taxon>
        <taxon>Dikarya</taxon>
        <taxon>Ascomycota</taxon>
        <taxon>Pezizomycotina</taxon>
        <taxon>Sordariomycetes</taxon>
        <taxon>Hypocreomycetidae</taxon>
        <taxon>Glomerellales</taxon>
        <taxon>Glomerellaceae</taxon>
        <taxon>Colletotrichum</taxon>
        <taxon>Colletotrichum gloeosporioides species complex</taxon>
    </lineage>
</organism>
<comment type="caution">
    <text evidence="1">The sequence shown here is derived from an EMBL/GenBank/DDBJ whole genome shotgun (WGS) entry which is preliminary data.</text>
</comment>
<sequence>MDTLEGSVLDAQIASSEIDRWINEAVNASIRPLQDQIAQQSAQMTQLLTALNGLTSPDRATPTPLTSS</sequence>
<evidence type="ECO:0000313" key="2">
    <source>
        <dbReference type="Proteomes" id="UP001281614"/>
    </source>
</evidence>
<dbReference type="EMBL" id="VYYT01000521">
    <property type="protein sequence ID" value="KAK2733037.1"/>
    <property type="molecule type" value="Genomic_DNA"/>
</dbReference>
<accession>A0AAE0D1N5</accession>
<gene>
    <name evidence="1" type="ORF">CKAH01_08535</name>
</gene>
<proteinExistence type="predicted"/>
<name>A0AAE0D1N5_COLKA</name>